<gene>
    <name evidence="4" type="ORF">VKT23_007755</name>
</gene>
<keyword evidence="2" id="KW-0472">Membrane</keyword>
<keyword evidence="3" id="KW-0732">Signal</keyword>
<feature type="compositionally biased region" description="Low complexity" evidence="1">
    <location>
        <begin position="203"/>
        <end position="218"/>
    </location>
</feature>
<reference evidence="4 5" key="1">
    <citation type="submission" date="2024-01" db="EMBL/GenBank/DDBJ databases">
        <title>A draft genome for the cacao thread blight pathogen Marasmiellus scandens.</title>
        <authorList>
            <person name="Baruah I.K."/>
            <person name="Leung J."/>
            <person name="Bukari Y."/>
            <person name="Amoako-Attah I."/>
            <person name="Meinhardt L.W."/>
            <person name="Bailey B.A."/>
            <person name="Cohen S.P."/>
        </authorList>
    </citation>
    <scope>NUCLEOTIDE SEQUENCE [LARGE SCALE GENOMIC DNA]</scope>
    <source>
        <strain evidence="4 5">GH-19</strain>
    </source>
</reference>
<name>A0ABR1JIB1_9AGAR</name>
<keyword evidence="5" id="KW-1185">Reference proteome</keyword>
<evidence type="ECO:0000256" key="2">
    <source>
        <dbReference type="SAM" id="Phobius"/>
    </source>
</evidence>
<evidence type="ECO:0000256" key="1">
    <source>
        <dbReference type="SAM" id="MobiDB-lite"/>
    </source>
</evidence>
<organism evidence="4 5">
    <name type="scientific">Marasmiellus scandens</name>
    <dbReference type="NCBI Taxonomy" id="2682957"/>
    <lineage>
        <taxon>Eukaryota</taxon>
        <taxon>Fungi</taxon>
        <taxon>Dikarya</taxon>
        <taxon>Basidiomycota</taxon>
        <taxon>Agaricomycotina</taxon>
        <taxon>Agaricomycetes</taxon>
        <taxon>Agaricomycetidae</taxon>
        <taxon>Agaricales</taxon>
        <taxon>Marasmiineae</taxon>
        <taxon>Omphalotaceae</taxon>
        <taxon>Marasmiellus</taxon>
    </lineage>
</organism>
<keyword evidence="2" id="KW-1133">Transmembrane helix</keyword>
<feature type="region of interest" description="Disordered" evidence="1">
    <location>
        <begin position="116"/>
        <end position="218"/>
    </location>
</feature>
<feature type="chain" id="PRO_5045359437" evidence="3">
    <location>
        <begin position="20"/>
        <end position="372"/>
    </location>
</feature>
<evidence type="ECO:0000313" key="4">
    <source>
        <dbReference type="EMBL" id="KAK7462153.1"/>
    </source>
</evidence>
<feature type="signal peptide" evidence="3">
    <location>
        <begin position="1"/>
        <end position="19"/>
    </location>
</feature>
<feature type="compositionally biased region" description="Low complexity" evidence="1">
    <location>
        <begin position="118"/>
        <end position="134"/>
    </location>
</feature>
<accession>A0ABR1JIB1</accession>
<keyword evidence="2" id="KW-0812">Transmembrane</keyword>
<feature type="compositionally biased region" description="Low complexity" evidence="1">
    <location>
        <begin position="149"/>
        <end position="179"/>
    </location>
</feature>
<sequence length="372" mass="39579">MARLWGCAILILHSPLVRAIDFSNPSTVTAGQAFTVTWPDPPENIEQFGIGVPNGASDDIALKDLISVDSAGQSSVILVAPSTTGNFNFGAYSLSTPIKILGMSGQILAVAGTDDHTQSFSSTSTFTNSNGATSIATGSQSTNTKPESEQVSSTPSTTPQASSESSDTSGGSNSNPSTTQPAGSLETPKRNAPDSGGGRGEATSDPTTPTSSDLSSDARSKSNSLILILAVVFGTLLAILLTILLFFLYRRHRKRKQMFDNNSEWSSYFEYSNKYQKRSSKCSSLNETSLGPYDSISQVNVPTRPKRRAFTPSTLLSAGYSGASHSSVTVRAEETGYQKHRKLDGTELEMESETAYSYSIPVLSRIQHTDAP</sequence>
<evidence type="ECO:0000313" key="5">
    <source>
        <dbReference type="Proteomes" id="UP001498398"/>
    </source>
</evidence>
<evidence type="ECO:0000256" key="3">
    <source>
        <dbReference type="SAM" id="SignalP"/>
    </source>
</evidence>
<protein>
    <submittedName>
        <fullName evidence="4">Uncharacterized protein</fullName>
    </submittedName>
</protein>
<comment type="caution">
    <text evidence="4">The sequence shown here is derived from an EMBL/GenBank/DDBJ whole genome shotgun (WGS) entry which is preliminary data.</text>
</comment>
<dbReference type="EMBL" id="JBANRG010000011">
    <property type="protein sequence ID" value="KAK7462153.1"/>
    <property type="molecule type" value="Genomic_DNA"/>
</dbReference>
<feature type="transmembrane region" description="Helical" evidence="2">
    <location>
        <begin position="225"/>
        <end position="249"/>
    </location>
</feature>
<feature type="compositionally biased region" description="Polar residues" evidence="1">
    <location>
        <begin position="135"/>
        <end position="145"/>
    </location>
</feature>
<dbReference type="Proteomes" id="UP001498398">
    <property type="component" value="Unassembled WGS sequence"/>
</dbReference>
<proteinExistence type="predicted"/>